<reference evidence="1 2" key="1">
    <citation type="submission" date="2015-09" db="EMBL/GenBank/DDBJ databases">
        <title>Genome announcement of multiple Pseudomonas syringae strains.</title>
        <authorList>
            <person name="Thakur S."/>
            <person name="Wang P.W."/>
            <person name="Gong Y."/>
            <person name="Weir B.S."/>
            <person name="Guttman D.S."/>
        </authorList>
    </citation>
    <scope>NUCLEOTIDE SEQUENCE [LARGE SCALE GENOMIC DNA]</scope>
    <source>
        <strain evidence="1 2">ICMP9151</strain>
    </source>
</reference>
<dbReference type="AlphaFoldDB" id="A0AA40P2J7"/>
<proteinExistence type="predicted"/>
<dbReference type="EMBL" id="LJRO01000316">
    <property type="protein sequence ID" value="KPY96295.1"/>
    <property type="molecule type" value="Genomic_DNA"/>
</dbReference>
<evidence type="ECO:0000313" key="2">
    <source>
        <dbReference type="Proteomes" id="UP000050523"/>
    </source>
</evidence>
<evidence type="ECO:0000313" key="1">
    <source>
        <dbReference type="EMBL" id="KPY96295.1"/>
    </source>
</evidence>
<protein>
    <submittedName>
        <fullName evidence="1">Uncharacterized protein</fullName>
    </submittedName>
</protein>
<organism evidence="1 2">
    <name type="scientific">Pseudomonas tremae</name>
    <dbReference type="NCBI Taxonomy" id="200454"/>
    <lineage>
        <taxon>Bacteria</taxon>
        <taxon>Pseudomonadati</taxon>
        <taxon>Pseudomonadota</taxon>
        <taxon>Gammaproteobacteria</taxon>
        <taxon>Pseudomonadales</taxon>
        <taxon>Pseudomonadaceae</taxon>
        <taxon>Pseudomonas</taxon>
    </lineage>
</organism>
<accession>A0AA40P2J7</accession>
<dbReference type="GO" id="GO:0003677">
    <property type="term" value="F:DNA binding"/>
    <property type="evidence" value="ECO:0007669"/>
    <property type="project" value="InterPro"/>
</dbReference>
<name>A0AA40P2J7_9PSED</name>
<dbReference type="SUPFAM" id="SSF56349">
    <property type="entry name" value="DNA breaking-rejoining enzymes"/>
    <property type="match status" value="1"/>
</dbReference>
<gene>
    <name evidence="1" type="ORF">ALO43_200542</name>
</gene>
<sequence length="67" mass="7964">MRHDGISRLFEMDWDIPRVASVSGHRDWNSLRRYTHLRGRGDPYQGWELLKRIVDAEVDLGARTNER</sequence>
<dbReference type="InterPro" id="IPR011010">
    <property type="entry name" value="DNA_brk_join_enz"/>
</dbReference>
<comment type="caution">
    <text evidence="1">The sequence shown here is derived from an EMBL/GenBank/DDBJ whole genome shotgun (WGS) entry which is preliminary data.</text>
</comment>
<dbReference type="Proteomes" id="UP000050523">
    <property type="component" value="Unassembled WGS sequence"/>
</dbReference>